<evidence type="ECO:0000313" key="3">
    <source>
        <dbReference type="EMBL" id="OMJ88471.1"/>
    </source>
</evidence>
<proteinExistence type="predicted"/>
<dbReference type="Pfam" id="PF00069">
    <property type="entry name" value="Pkinase"/>
    <property type="match status" value="1"/>
</dbReference>
<dbReference type="InterPro" id="IPR050235">
    <property type="entry name" value="CK1_Ser-Thr_kinase"/>
</dbReference>
<dbReference type="InterPro" id="IPR011009">
    <property type="entry name" value="Kinase-like_dom_sf"/>
</dbReference>
<keyword evidence="4" id="KW-1185">Reference proteome</keyword>
<dbReference type="GO" id="GO:0004672">
    <property type="term" value="F:protein kinase activity"/>
    <property type="evidence" value="ECO:0007669"/>
    <property type="project" value="InterPro"/>
</dbReference>
<protein>
    <recommendedName>
        <fullName evidence="1">Casein kinase I</fullName>
    </recommendedName>
</protein>
<sequence>MEIFEERYQVVKPIARGCIYNVYKAIDNKTRGIVAVKVEKNHKNPNFARELEVINNGKSIHGLAKLLYQGITKGKRFIVMNYLGKSLESKFLKCHEKFSDGCVLRIADELLQGIENFHKIGYVHNNLKPKNILLGYSLNWQSLYLVGLSSVNSNIRNTHENEGYIEENINLLYSSTNVMKKITPSMRDDIESIAYILIHFHCGILPWKNSSSSIEVLKLKIEFASTKTNNHLFAALLNIINYAQSLEFNQEPDYKMLRNHLANFAKNKKVLRVYDWAISNDKIQKQLALDKSRIPISKHFGVKNDNKISELKDGNNCMKKRVRFGNMCQIKCGLTQSNNAEDCESKKLERVETEIMEDFPHMYNRMKILQQRKEFLEVLASSN</sequence>
<reference evidence="3 4" key="1">
    <citation type="submission" date="2016-11" db="EMBL/GenBank/DDBJ databases">
        <title>The macronuclear genome of Stentor coeruleus: a giant cell with tiny introns.</title>
        <authorList>
            <person name="Slabodnick M."/>
            <person name="Ruby J.G."/>
            <person name="Reiff S.B."/>
            <person name="Swart E.C."/>
            <person name="Gosai S."/>
            <person name="Prabakaran S."/>
            <person name="Witkowska E."/>
            <person name="Larue G.E."/>
            <person name="Fisher S."/>
            <person name="Freeman R.M."/>
            <person name="Gunawardena J."/>
            <person name="Chu W."/>
            <person name="Stover N.A."/>
            <person name="Gregory B.D."/>
            <person name="Nowacki M."/>
            <person name="Derisi J."/>
            <person name="Roy S.W."/>
            <person name="Marshall W.F."/>
            <person name="Sood P."/>
        </authorList>
    </citation>
    <scope>NUCLEOTIDE SEQUENCE [LARGE SCALE GENOMIC DNA]</scope>
    <source>
        <strain evidence="3">WM001</strain>
    </source>
</reference>
<dbReference type="OrthoDB" id="2687620at2759"/>
<dbReference type="InterPro" id="IPR000719">
    <property type="entry name" value="Prot_kinase_dom"/>
</dbReference>
<dbReference type="PANTHER" id="PTHR11909">
    <property type="entry name" value="CASEIN KINASE-RELATED"/>
    <property type="match status" value="1"/>
</dbReference>
<evidence type="ECO:0000259" key="2">
    <source>
        <dbReference type="PROSITE" id="PS50011"/>
    </source>
</evidence>
<evidence type="ECO:0000256" key="1">
    <source>
        <dbReference type="ARBA" id="ARBA00023860"/>
    </source>
</evidence>
<comment type="caution">
    <text evidence="3">The sequence shown here is derived from an EMBL/GenBank/DDBJ whole genome shotgun (WGS) entry which is preliminary data.</text>
</comment>
<evidence type="ECO:0000313" key="4">
    <source>
        <dbReference type="Proteomes" id="UP000187209"/>
    </source>
</evidence>
<dbReference type="AlphaFoldDB" id="A0A1R2CHI9"/>
<dbReference type="GO" id="GO:0005524">
    <property type="term" value="F:ATP binding"/>
    <property type="evidence" value="ECO:0007669"/>
    <property type="project" value="InterPro"/>
</dbReference>
<organism evidence="3 4">
    <name type="scientific">Stentor coeruleus</name>
    <dbReference type="NCBI Taxonomy" id="5963"/>
    <lineage>
        <taxon>Eukaryota</taxon>
        <taxon>Sar</taxon>
        <taxon>Alveolata</taxon>
        <taxon>Ciliophora</taxon>
        <taxon>Postciliodesmatophora</taxon>
        <taxon>Heterotrichea</taxon>
        <taxon>Heterotrichida</taxon>
        <taxon>Stentoridae</taxon>
        <taxon>Stentor</taxon>
    </lineage>
</organism>
<dbReference type="EMBL" id="MPUH01000150">
    <property type="protein sequence ID" value="OMJ88471.1"/>
    <property type="molecule type" value="Genomic_DNA"/>
</dbReference>
<dbReference type="SUPFAM" id="SSF56112">
    <property type="entry name" value="Protein kinase-like (PK-like)"/>
    <property type="match status" value="1"/>
</dbReference>
<name>A0A1R2CHI9_9CILI</name>
<gene>
    <name evidence="3" type="ORF">SteCoe_9600</name>
</gene>
<dbReference type="Gene3D" id="1.10.510.10">
    <property type="entry name" value="Transferase(Phosphotransferase) domain 1"/>
    <property type="match status" value="1"/>
</dbReference>
<dbReference type="SMART" id="SM00220">
    <property type="entry name" value="S_TKc"/>
    <property type="match status" value="1"/>
</dbReference>
<accession>A0A1R2CHI9</accession>
<dbReference type="Proteomes" id="UP000187209">
    <property type="component" value="Unassembled WGS sequence"/>
</dbReference>
<dbReference type="PROSITE" id="PS50011">
    <property type="entry name" value="PROTEIN_KINASE_DOM"/>
    <property type="match status" value="1"/>
</dbReference>
<feature type="domain" description="Protein kinase" evidence="2">
    <location>
        <begin position="8"/>
        <end position="263"/>
    </location>
</feature>